<evidence type="ECO:0000256" key="2">
    <source>
        <dbReference type="ARBA" id="ARBA00022737"/>
    </source>
</evidence>
<dbReference type="Proteomes" id="UP000189513">
    <property type="component" value="Unassembled WGS sequence"/>
</dbReference>
<dbReference type="EMBL" id="MPUK01000015">
    <property type="protein sequence ID" value="ONH64971.1"/>
    <property type="molecule type" value="Genomic_DNA"/>
</dbReference>
<evidence type="ECO:0000256" key="5">
    <source>
        <dbReference type="ARBA" id="ARBA00044527"/>
    </source>
</evidence>
<evidence type="ECO:0000256" key="4">
    <source>
        <dbReference type="ARBA" id="ARBA00044511"/>
    </source>
</evidence>
<dbReference type="OMA" id="IDWIPEF"/>
<reference evidence="8" key="1">
    <citation type="journal article" date="2017" name="Genome Announc.">
        <title>Genome sequences of Cyberlindnera fabianii 65, Pichia kudriavzevii 129, and Saccharomyces cerevisiae 131 isolated from fermented masau fruits in Zimbabwe.</title>
        <authorList>
            <person name="van Rijswijck I.M.H."/>
            <person name="Derks M.F.L."/>
            <person name="Abee T."/>
            <person name="de Ridder D."/>
            <person name="Smid E.J."/>
        </authorList>
    </citation>
    <scope>NUCLEOTIDE SEQUENCE [LARGE SCALE GENOMIC DNA]</scope>
    <source>
        <strain evidence="8">65</strain>
    </source>
</reference>
<organism evidence="7 8">
    <name type="scientific">Cyberlindnera fabianii</name>
    <name type="common">Yeast</name>
    <name type="synonym">Hansenula fabianii</name>
    <dbReference type="NCBI Taxonomy" id="36022"/>
    <lineage>
        <taxon>Eukaryota</taxon>
        <taxon>Fungi</taxon>
        <taxon>Dikarya</taxon>
        <taxon>Ascomycota</taxon>
        <taxon>Saccharomycotina</taxon>
        <taxon>Saccharomycetes</taxon>
        <taxon>Phaffomycetales</taxon>
        <taxon>Phaffomycetaceae</taxon>
        <taxon>Cyberlindnera</taxon>
    </lineage>
</organism>
<dbReference type="AlphaFoldDB" id="A0A1V2L1P5"/>
<comment type="function">
    <text evidence="3">Regulates mitochondrial small subunit maturation by controlling 15S rRNA 5'-end processing. Localizes to the 5' precursor of the 15S rRNA in a position that is subsequently occupied by mS47 in the mature yeast mtSSU. Uses structure and sequence-specific RNA recognition, binding to a single-stranded region of the precursor and specifically recognizing bases -6 to -1. The exchange of Ccm1 for mS47 is coupled to the irreversible removal of precursor rRNA that is accompanied by conformational changes of the mitoribosomal proteins uS5m and mS26. These conformational changes signal completion of 5'-end rRNA processing through protection of the mature 5'-end of the 15S rRNA and stabilization of mS47. The removal of the 5' precursor together with the dissociation of Ccm1 may be catalyzed by the 5'-3' exoribonuclease Pet127. Involved in the specific removal of group I introns in mitochondrial encoded transcripts.</text>
</comment>
<dbReference type="PANTHER" id="PTHR47936">
    <property type="entry name" value="PPR_LONG DOMAIN-CONTAINING PROTEIN"/>
    <property type="match status" value="1"/>
</dbReference>
<keyword evidence="8" id="KW-1185">Reference proteome</keyword>
<dbReference type="STRING" id="36022.A0A1V2L1P5"/>
<evidence type="ECO:0000256" key="1">
    <source>
        <dbReference type="ARBA" id="ARBA00006192"/>
    </source>
</evidence>
<feature type="region of interest" description="Disordered" evidence="6">
    <location>
        <begin position="158"/>
        <end position="198"/>
    </location>
</feature>
<proteinExistence type="inferred from homology"/>
<feature type="compositionally biased region" description="Low complexity" evidence="6">
    <location>
        <begin position="164"/>
        <end position="174"/>
    </location>
</feature>
<dbReference type="Pfam" id="PF08579">
    <property type="entry name" value="RPM2"/>
    <property type="match status" value="1"/>
</dbReference>
<dbReference type="PANTHER" id="PTHR47936:SF1">
    <property type="entry name" value="PENTATRICOPEPTIDE REPEAT-CONTAINING PROTEIN GUN1, CHLOROPLASTIC"/>
    <property type="match status" value="1"/>
</dbReference>
<gene>
    <name evidence="7" type="ORF">BON22_5189</name>
</gene>
<dbReference type="Gene3D" id="1.25.40.10">
    <property type="entry name" value="Tetratricopeptide repeat domain"/>
    <property type="match status" value="1"/>
</dbReference>
<dbReference type="InterPro" id="IPR011990">
    <property type="entry name" value="TPR-like_helical_dom_sf"/>
</dbReference>
<dbReference type="InterPro" id="IPR013888">
    <property type="entry name" value="RNase_P_Rpm2_mt"/>
</dbReference>
<comment type="subunit">
    <text evidence="4">Binds to mitochondrial small subunit 15S rRNA.</text>
</comment>
<protein>
    <recommendedName>
        <fullName evidence="5">Mitochondrial 15S rRNA processing factor CCM1</fullName>
    </recommendedName>
</protein>
<evidence type="ECO:0000256" key="3">
    <source>
        <dbReference type="ARBA" id="ARBA00044493"/>
    </source>
</evidence>
<dbReference type="VEuPathDB" id="FungiDB:BON22_5189"/>
<evidence type="ECO:0000313" key="7">
    <source>
        <dbReference type="EMBL" id="ONH64971.1"/>
    </source>
</evidence>
<sequence length="744" mass="84889">MDSYLARMPFSCFKYPGFTLSSKRYHTAAKHSAAFFDSTFNHIRQNSQLQTVEALGQGAKRYPHPHPANAAATNYLQYDFALTQSVAQDDEQNNNNISANAAVPALKNPINIVLPFNQDNVILSVNKTNYHEVLKTFPVSVINSSKITSQLQTQQAKIDKKQLHTSAQQKQQQQHQKKEKLPQQEPSPGSSPTLVVPETTKYFSPGEIEEVELSDRTFLLSQTKAINSAYQSGQFEKVNSLYMAIKRNDLVPSREVYSLVLSSIVRRTIDDSLDEKLSTMLNVYQDLISNKIKPDVEIYSTVISALLEGAVKAAVVPGVSVSGVDFFKIAIDIFNASNCTHLQHFNSNITDLVLIGMNLYPGLVNNTSFMKILEQQNMVEKNVIYYTSLINYCKFTNDSELAISLYEQFKVDCEANDELKKSQFIIYSTFISTLAATGEIALATKFLDKLLTSIKNYQDYEAKVTMLLSSYLLTLSKTNYPKALEIWSQFNRIDWIPEFSYEFYLHLLQDSLHSVPYEESLRLYNYMTALPRSNFAADEYSLSTLLITPRRIDSLSNFLLRAIEHDDKSTVLKMLKESFVRKSHFAYQAYPPLFQYLSNDDLCVRIINTHGLQMTDGFEFLSFLSSNVANLPIFDISKTQFFKRLIDEFSLDSYTPRDLYGFLQVWSSVFNVGEMSMEMMEVCAPLLIEFHDLNSYYAQLPSQEVLDLKLTLTDYFMRLQEEVDTEHCGEMVKQAIALIQEVKH</sequence>
<evidence type="ECO:0000313" key="8">
    <source>
        <dbReference type="Proteomes" id="UP000189513"/>
    </source>
</evidence>
<comment type="caution">
    <text evidence="7">The sequence shown here is derived from an EMBL/GenBank/DDBJ whole genome shotgun (WGS) entry which is preliminary data.</text>
</comment>
<accession>A0A1V2L1P5</accession>
<comment type="similarity">
    <text evidence="1">Belongs to the CCM1 family.</text>
</comment>
<name>A0A1V2L1P5_CYBFA</name>
<keyword evidence="2" id="KW-0677">Repeat</keyword>
<evidence type="ECO:0000256" key="6">
    <source>
        <dbReference type="SAM" id="MobiDB-lite"/>
    </source>
</evidence>